<dbReference type="Pfam" id="PF23562">
    <property type="entry name" value="AMP-binding_C_3"/>
    <property type="match status" value="1"/>
</dbReference>
<dbReference type="InterPro" id="IPR042099">
    <property type="entry name" value="ANL_N_sf"/>
</dbReference>
<dbReference type="EC" id="6.2.1.3" evidence="2"/>
<accession>A0A3B0R3K7</accession>
<dbReference type="Gene3D" id="3.40.50.12780">
    <property type="entry name" value="N-terminal domain of ligase-like"/>
    <property type="match status" value="1"/>
</dbReference>
<dbReference type="InterPro" id="IPR000873">
    <property type="entry name" value="AMP-dep_synth/lig_dom"/>
</dbReference>
<gene>
    <name evidence="2" type="ORF">MNBD_DELTA01-950</name>
</gene>
<dbReference type="GO" id="GO:0031956">
    <property type="term" value="F:medium-chain fatty acid-CoA ligase activity"/>
    <property type="evidence" value="ECO:0007669"/>
    <property type="project" value="TreeGrafter"/>
</dbReference>
<dbReference type="EMBL" id="UOEA01000045">
    <property type="protein sequence ID" value="VAV83676.1"/>
    <property type="molecule type" value="Genomic_DNA"/>
</dbReference>
<name>A0A3B0R3K7_9ZZZZ</name>
<dbReference type="Pfam" id="PF00501">
    <property type="entry name" value="AMP-binding"/>
    <property type="match status" value="1"/>
</dbReference>
<sequence length="544" mass="59830">MKLWNKIKKHADSTPNKDAFNTLILEGLCYEKVSYLDLVRAVQRCFYSLPEVAGMRVGLMISNRPLWAIYDLALTLKGATVVPVAHFFSETQVRHIINDAQLKLLIKEDFSGEDEQVFSDSMTMRLIKADTLLEKPCGNAAEIPLKAITPRYNPSAITKIIYTSGTTAAPKGVMVSQAAIDVVTMNLAEKTRACAEDRHLTLLPLATLIETIGGLYVPLYAGATIMYPEINKNKASLMAIMRSPLENAKLIRKTRVTTLNLVPAILEGLIKVAEKTKRPIPKSLRFIACGGAVLPSSLMERAKALGIPLYQGFGLSECTTVVSLNSPENNRPGSVGTPLPHVTIRIADDGEIIVRSNALMTGYLNNDGKEINEWPTGDLGYMDDDGFLYVSGRKDSAFATSAGRNVSPEWIEGELLSSHAVSQALVFGAGLDHPSAIIVPEIGWLKRASQEIAVQRKESKELLQEPLIREILIKELNLSMQSLPEYATVKEFIFTESPFTKKTGEVGPSGALNRKLILKRYADTQKLVYSKEASNAPIYRQQPV</sequence>
<organism evidence="2">
    <name type="scientific">hydrothermal vent metagenome</name>
    <dbReference type="NCBI Taxonomy" id="652676"/>
    <lineage>
        <taxon>unclassified sequences</taxon>
        <taxon>metagenomes</taxon>
        <taxon>ecological metagenomes</taxon>
    </lineage>
</organism>
<dbReference type="SUPFAM" id="SSF56801">
    <property type="entry name" value="Acetyl-CoA synthetase-like"/>
    <property type="match status" value="1"/>
</dbReference>
<proteinExistence type="predicted"/>
<protein>
    <submittedName>
        <fullName evidence="2">Long-chain-fatty-acid--CoA ligase</fullName>
        <ecNumber evidence="2">6.2.1.3</ecNumber>
    </submittedName>
</protein>
<evidence type="ECO:0000313" key="2">
    <source>
        <dbReference type="EMBL" id="VAV83676.1"/>
    </source>
</evidence>
<evidence type="ECO:0000259" key="1">
    <source>
        <dbReference type="Pfam" id="PF00501"/>
    </source>
</evidence>
<dbReference type="AlphaFoldDB" id="A0A3B0R3K7"/>
<dbReference type="PANTHER" id="PTHR43201:SF32">
    <property type="entry name" value="2-SUCCINYLBENZOATE--COA LIGASE, CHLOROPLASTIC_PEROXISOMAL"/>
    <property type="match status" value="1"/>
</dbReference>
<dbReference type="GO" id="GO:0004467">
    <property type="term" value="F:long-chain fatty acid-CoA ligase activity"/>
    <property type="evidence" value="ECO:0007669"/>
    <property type="project" value="UniProtKB-EC"/>
</dbReference>
<feature type="domain" description="AMP-dependent synthetase/ligase" evidence="1">
    <location>
        <begin position="8"/>
        <end position="364"/>
    </location>
</feature>
<dbReference type="PANTHER" id="PTHR43201">
    <property type="entry name" value="ACYL-COA SYNTHETASE"/>
    <property type="match status" value="1"/>
</dbReference>
<keyword evidence="2" id="KW-0436">Ligase</keyword>
<reference evidence="2" key="1">
    <citation type="submission" date="2018-06" db="EMBL/GenBank/DDBJ databases">
        <authorList>
            <person name="Zhirakovskaya E."/>
        </authorList>
    </citation>
    <scope>NUCLEOTIDE SEQUENCE</scope>
</reference>